<dbReference type="AlphaFoldDB" id="A0A8H2WF18"/>
<name>A0A8H2WF18_9AGAM</name>
<dbReference type="InterPro" id="IPR013087">
    <property type="entry name" value="Znf_C2H2_type"/>
</dbReference>
<dbReference type="PROSITE" id="PS50157">
    <property type="entry name" value="ZINC_FINGER_C2H2_2"/>
    <property type="match status" value="1"/>
</dbReference>
<feature type="region of interest" description="Disordered" evidence="2">
    <location>
        <begin position="1"/>
        <end position="198"/>
    </location>
</feature>
<protein>
    <recommendedName>
        <fullName evidence="3">C2H2-type domain-containing protein</fullName>
    </recommendedName>
</protein>
<keyword evidence="1" id="KW-0863">Zinc-finger</keyword>
<dbReference type="GO" id="GO:0008270">
    <property type="term" value="F:zinc ion binding"/>
    <property type="evidence" value="ECO:0007669"/>
    <property type="project" value="UniProtKB-KW"/>
</dbReference>
<keyword evidence="1" id="KW-0862">Zinc</keyword>
<dbReference type="EMBL" id="CAJMWT010001055">
    <property type="protein sequence ID" value="CAE6375268.1"/>
    <property type="molecule type" value="Genomic_DNA"/>
</dbReference>
<dbReference type="SUPFAM" id="SSF56726">
    <property type="entry name" value="DNA topoisomerase IV, alpha subunit"/>
    <property type="match status" value="1"/>
</dbReference>
<reference evidence="4" key="1">
    <citation type="submission" date="2021-01" db="EMBL/GenBank/DDBJ databases">
        <authorList>
            <person name="Kaushik A."/>
        </authorList>
    </citation>
    <scope>NUCLEOTIDE SEQUENCE</scope>
    <source>
        <strain evidence="4">AG2-2IIIB</strain>
    </source>
</reference>
<evidence type="ECO:0000259" key="3">
    <source>
        <dbReference type="PROSITE" id="PS50157"/>
    </source>
</evidence>
<sequence>PPFCASSYAGCNEGSNDSNYQPLESHRGAPNRPAKRQRLPPSHQSATKPVTRQTRAGRVAVASTSTAQPDFSLPEETSTEWLEVPQLTVGTTSPQTPPQAPVRLPRSRQKFATSVVESDDLSELGERDASSGGEYQDACEGDDESQRSADEPKGSTDEPKRSTDDAEVIDDEFQGPAGKSELEDVPEDDANDVPLKTDEEKSAEILRKVAAPYLKQIRAMVSLDRDCEMIYYTIDYDRNGGAKKNSINGYERRIITLWNSVVQLEKAHGHVLLNRATLIPEMLQVKEIECVPPPDYALLTDSALRGNSTYNERCWAAIFAMISDWDPHSFDNYLTLRRGAPALVAENPHLAIPRLIHIGPTYEDLNSNGAIAPLNMNGGPTRAKNLLAHPHLPSELEPEARKMHEQVIRAQADTHDSPVKLAAARLLELRGSNTLWPESGDLGVLHIPVPSHDEDFELGLDAVVPADVVFDRHEESVNMTLTHTDADNCRTILERCGEEFTISKYDADGDLVDQIVSNLKLAQQLVEPEREKTVARRLKGIGIIQDFGGSRRVFSEAYPPPLERVVRPLRPGNVWKNGEDIPLKKMKNKLASTRPRQRKAAPPVDSAPLPSDVPTKPVFGFECERCGDKFVDKVAYGGHLKLKVKCLQPAPHPASRPPTSLDEAADEQTESTSSLECTACEKTFDSPEAKDSHLRTNEGWECVLGRTNPRKMNRTKNLYACCMCRGDYDCDGIPGLEQYWKMFHSDESKSRCECETA</sequence>
<dbReference type="Proteomes" id="UP000663843">
    <property type="component" value="Unassembled WGS sequence"/>
</dbReference>
<feature type="compositionally biased region" description="Basic and acidic residues" evidence="2">
    <location>
        <begin position="144"/>
        <end position="164"/>
    </location>
</feature>
<feature type="region of interest" description="Disordered" evidence="2">
    <location>
        <begin position="587"/>
        <end position="611"/>
    </location>
</feature>
<gene>
    <name evidence="4" type="ORF">RDB_LOCUS20884</name>
</gene>
<evidence type="ECO:0000256" key="2">
    <source>
        <dbReference type="SAM" id="MobiDB-lite"/>
    </source>
</evidence>
<feature type="compositionally biased region" description="Polar residues" evidence="2">
    <location>
        <begin position="62"/>
        <end position="80"/>
    </location>
</feature>
<feature type="domain" description="C2H2-type" evidence="3">
    <location>
        <begin position="621"/>
        <end position="657"/>
    </location>
</feature>
<feature type="non-terminal residue" evidence="4">
    <location>
        <position position="1"/>
    </location>
</feature>
<dbReference type="InterPro" id="IPR036078">
    <property type="entry name" value="Spo11/TopoVI_A_sf"/>
</dbReference>
<feature type="compositionally biased region" description="Polar residues" evidence="2">
    <location>
        <begin position="42"/>
        <end position="54"/>
    </location>
</feature>
<feature type="region of interest" description="Disordered" evidence="2">
    <location>
        <begin position="649"/>
        <end position="670"/>
    </location>
</feature>
<feature type="compositionally biased region" description="Polar residues" evidence="2">
    <location>
        <begin position="13"/>
        <end position="22"/>
    </location>
</feature>
<dbReference type="GO" id="GO:0005694">
    <property type="term" value="C:chromosome"/>
    <property type="evidence" value="ECO:0007669"/>
    <property type="project" value="InterPro"/>
</dbReference>
<evidence type="ECO:0000256" key="1">
    <source>
        <dbReference type="PROSITE-ProRule" id="PRU00042"/>
    </source>
</evidence>
<evidence type="ECO:0000313" key="5">
    <source>
        <dbReference type="Proteomes" id="UP000663843"/>
    </source>
</evidence>
<evidence type="ECO:0000313" key="4">
    <source>
        <dbReference type="EMBL" id="CAE6375268.1"/>
    </source>
</evidence>
<dbReference type="GO" id="GO:0003677">
    <property type="term" value="F:DNA binding"/>
    <property type="evidence" value="ECO:0007669"/>
    <property type="project" value="InterPro"/>
</dbReference>
<keyword evidence="1" id="KW-0479">Metal-binding</keyword>
<comment type="caution">
    <text evidence="4">The sequence shown here is derived from an EMBL/GenBank/DDBJ whole genome shotgun (WGS) entry which is preliminary data.</text>
</comment>
<proteinExistence type="predicted"/>
<accession>A0A8H2WF18</accession>
<dbReference type="Gene3D" id="3.40.1360.10">
    <property type="match status" value="1"/>
</dbReference>
<organism evidence="4 5">
    <name type="scientific">Rhizoctonia solani</name>
    <dbReference type="NCBI Taxonomy" id="456999"/>
    <lineage>
        <taxon>Eukaryota</taxon>
        <taxon>Fungi</taxon>
        <taxon>Dikarya</taxon>
        <taxon>Basidiomycota</taxon>
        <taxon>Agaricomycotina</taxon>
        <taxon>Agaricomycetes</taxon>
        <taxon>Cantharellales</taxon>
        <taxon>Ceratobasidiaceae</taxon>
        <taxon>Rhizoctonia</taxon>
    </lineage>
</organism>